<accession>A0A914P4S6</accession>
<dbReference type="WBParaSite" id="PDA_v2.g12329.t1">
    <property type="protein sequence ID" value="PDA_v2.g12329.t1"/>
    <property type="gene ID" value="PDA_v2.g12329"/>
</dbReference>
<sequence>MLGKKKDGSEFEYKKVFYHHIAVPEDQLRCLDLCEYFQSSFTLNGMEFNYFIKRNAESKFEFVIQNPHKVEIRKRGEHGGTTEDFEEEVTYKGANYHFAFLIPN</sequence>
<name>A0A914P4S6_9BILA</name>
<evidence type="ECO:0000313" key="1">
    <source>
        <dbReference type="Proteomes" id="UP000887578"/>
    </source>
</evidence>
<dbReference type="AlphaFoldDB" id="A0A914P4S6"/>
<proteinExistence type="predicted"/>
<protein>
    <submittedName>
        <fullName evidence="2">Uncharacterized protein</fullName>
    </submittedName>
</protein>
<evidence type="ECO:0000313" key="2">
    <source>
        <dbReference type="WBParaSite" id="PDA_v2.g12329.t1"/>
    </source>
</evidence>
<keyword evidence="1" id="KW-1185">Reference proteome</keyword>
<reference evidence="2" key="1">
    <citation type="submission" date="2022-11" db="UniProtKB">
        <authorList>
            <consortium name="WormBaseParasite"/>
        </authorList>
    </citation>
    <scope>IDENTIFICATION</scope>
</reference>
<organism evidence="1 2">
    <name type="scientific">Panagrolaimus davidi</name>
    <dbReference type="NCBI Taxonomy" id="227884"/>
    <lineage>
        <taxon>Eukaryota</taxon>
        <taxon>Metazoa</taxon>
        <taxon>Ecdysozoa</taxon>
        <taxon>Nematoda</taxon>
        <taxon>Chromadorea</taxon>
        <taxon>Rhabditida</taxon>
        <taxon>Tylenchina</taxon>
        <taxon>Panagrolaimomorpha</taxon>
        <taxon>Panagrolaimoidea</taxon>
        <taxon>Panagrolaimidae</taxon>
        <taxon>Panagrolaimus</taxon>
    </lineage>
</organism>
<dbReference type="Proteomes" id="UP000887578">
    <property type="component" value="Unplaced"/>
</dbReference>